<protein>
    <submittedName>
        <fullName evidence="1">Uncharacterized protein</fullName>
    </submittedName>
</protein>
<accession>A0ABS9VYZ2</accession>
<keyword evidence="2" id="KW-1185">Reference proteome</keyword>
<reference evidence="1 2" key="2">
    <citation type="journal article" date="2021" name="Syst. Appl. Microbiol.">
        <title>Phylogenetic classification of ten novel species belonging to the genus Bifidobacterium comprising B. phasiani sp. nov., B. pongonis sp. nov., B. saguinibicoloris sp. nov., B. colobi sp. nov., B. simiiventris sp. nov., B. santillanense sp. nov., B. miconis sp. nov., B. amazonense sp. nov., B. pluvialisilvae sp. nov., and B. miconisargentati sp. nov.</title>
        <authorList>
            <person name="Lugli G.A."/>
            <person name="Calvete-Torre I."/>
            <person name="Alessandri G."/>
            <person name="Milani C."/>
            <person name="Turroni F."/>
            <person name="Laiolo P."/>
            <person name="Ossiprandi M.C."/>
            <person name="Margolles A."/>
            <person name="Ruiz L."/>
            <person name="Ventura M."/>
        </authorList>
    </citation>
    <scope>NUCLEOTIDE SEQUENCE [LARGE SCALE GENOMIC DNA]</scope>
    <source>
        <strain evidence="1 2">MA1</strain>
    </source>
</reference>
<sequence length="60" mass="6917">MTEDNDVLYFEQIGPPSEGTTDWEARCEADIRRGILYRESVNDSGRENLFSPVFRVMECA</sequence>
<evidence type="ECO:0000313" key="2">
    <source>
        <dbReference type="Proteomes" id="UP000710815"/>
    </source>
</evidence>
<proteinExistence type="predicted"/>
<dbReference type="EMBL" id="JAFEJT020000117">
    <property type="protein sequence ID" value="MCH9277267.1"/>
    <property type="molecule type" value="Genomic_DNA"/>
</dbReference>
<gene>
    <name evidence="1" type="ORF">JS533_013520</name>
</gene>
<comment type="caution">
    <text evidence="1">The sequence shown here is derived from an EMBL/GenBank/DDBJ whole genome shotgun (WGS) entry which is preliminary data.</text>
</comment>
<name>A0ABS9VYZ2_9BIFI</name>
<organism evidence="1 2">
    <name type="scientific">Bifidobacterium amazonense</name>
    <dbReference type="NCBI Taxonomy" id="2809027"/>
    <lineage>
        <taxon>Bacteria</taxon>
        <taxon>Bacillati</taxon>
        <taxon>Actinomycetota</taxon>
        <taxon>Actinomycetes</taxon>
        <taxon>Bifidobacteriales</taxon>
        <taxon>Bifidobacteriaceae</taxon>
        <taxon>Bifidobacterium</taxon>
    </lineage>
</organism>
<dbReference type="RefSeq" id="WP_241515334.1">
    <property type="nucleotide sequence ID" value="NZ_JAFEJT020000117.1"/>
</dbReference>
<evidence type="ECO:0000313" key="1">
    <source>
        <dbReference type="EMBL" id="MCH9277267.1"/>
    </source>
</evidence>
<dbReference type="Proteomes" id="UP000710815">
    <property type="component" value="Unassembled WGS sequence"/>
</dbReference>
<reference evidence="1 2" key="1">
    <citation type="journal article" date="2021" name="Environ. Microbiol.">
        <title>Genetic insights into the dark matter of the mammalian gut microbiota through targeted genome reconstruction.</title>
        <authorList>
            <person name="Lugli G.A."/>
            <person name="Alessandri G."/>
            <person name="Milani C."/>
            <person name="Viappiani A."/>
            <person name="Fontana F."/>
            <person name="Tarracchini C."/>
            <person name="Mancabelli L."/>
            <person name="Argentini C."/>
            <person name="Ruiz L."/>
            <person name="Margolles A."/>
            <person name="van Sinderen D."/>
            <person name="Turroni F."/>
            <person name="Ventura M."/>
        </authorList>
    </citation>
    <scope>NUCLEOTIDE SEQUENCE [LARGE SCALE GENOMIC DNA]</scope>
    <source>
        <strain evidence="1 2">MA1</strain>
    </source>
</reference>